<dbReference type="Proteomes" id="UP001732700">
    <property type="component" value="Chromosome 2C"/>
</dbReference>
<sequence>MPPLVWKPWATPKYKFFAWLVLQNRVWTADRLARRGWPNCGLCKLCNQRLESAAHLLFKCRFSIRIWNKLKLWLGLHQIDTALWQQFHSVKEWWKKAIHKKGPHRKALASLTMLVSWELWKERNARVFRGHSVTVDMMVTKIKNEARLWCFAGAKALSSLISCDQIPLFVFLFLFSALAHTKTHTEKEKTELYTHFLIDLSASWMQAQALQDLSVQRHGS</sequence>
<protein>
    <submittedName>
        <fullName evidence="1">Uncharacterized protein</fullName>
    </submittedName>
</protein>
<dbReference type="EnsemblPlants" id="AVESA.00010b.r2.2CG0286750.1">
    <property type="protein sequence ID" value="AVESA.00010b.r2.2CG0286750.1.CDS"/>
    <property type="gene ID" value="AVESA.00010b.r2.2CG0286750"/>
</dbReference>
<keyword evidence="2" id="KW-1185">Reference proteome</keyword>
<reference evidence="1" key="2">
    <citation type="submission" date="2025-09" db="UniProtKB">
        <authorList>
            <consortium name="EnsemblPlants"/>
        </authorList>
    </citation>
    <scope>IDENTIFICATION</scope>
</reference>
<name>A0ACD5UPE3_AVESA</name>
<proteinExistence type="predicted"/>
<organism evidence="1 2">
    <name type="scientific">Avena sativa</name>
    <name type="common">Oat</name>
    <dbReference type="NCBI Taxonomy" id="4498"/>
    <lineage>
        <taxon>Eukaryota</taxon>
        <taxon>Viridiplantae</taxon>
        <taxon>Streptophyta</taxon>
        <taxon>Embryophyta</taxon>
        <taxon>Tracheophyta</taxon>
        <taxon>Spermatophyta</taxon>
        <taxon>Magnoliopsida</taxon>
        <taxon>Liliopsida</taxon>
        <taxon>Poales</taxon>
        <taxon>Poaceae</taxon>
        <taxon>BOP clade</taxon>
        <taxon>Pooideae</taxon>
        <taxon>Poodae</taxon>
        <taxon>Poeae</taxon>
        <taxon>Poeae Chloroplast Group 1 (Aveneae type)</taxon>
        <taxon>Aveninae</taxon>
        <taxon>Avena</taxon>
    </lineage>
</organism>
<reference evidence="1" key="1">
    <citation type="submission" date="2021-05" db="EMBL/GenBank/DDBJ databases">
        <authorList>
            <person name="Scholz U."/>
            <person name="Mascher M."/>
            <person name="Fiebig A."/>
        </authorList>
    </citation>
    <scope>NUCLEOTIDE SEQUENCE [LARGE SCALE GENOMIC DNA]</scope>
</reference>
<evidence type="ECO:0000313" key="1">
    <source>
        <dbReference type="EnsemblPlants" id="AVESA.00010b.r2.2CG0286750.1.CDS"/>
    </source>
</evidence>
<accession>A0ACD5UPE3</accession>
<evidence type="ECO:0000313" key="2">
    <source>
        <dbReference type="Proteomes" id="UP001732700"/>
    </source>
</evidence>